<dbReference type="EMBL" id="DUJU01000185">
    <property type="protein sequence ID" value="HIH95539.1"/>
    <property type="molecule type" value="Genomic_DNA"/>
</dbReference>
<reference evidence="1" key="1">
    <citation type="journal article" date="2020" name="bioRxiv">
        <title>A rank-normalized archaeal taxonomy based on genome phylogeny resolves widespread incomplete and uneven classifications.</title>
        <authorList>
            <person name="Rinke C."/>
            <person name="Chuvochina M."/>
            <person name="Mussig A.J."/>
            <person name="Chaumeil P.-A."/>
            <person name="Waite D.W."/>
            <person name="Whitman W.B."/>
            <person name="Parks D.H."/>
            <person name="Hugenholtz P."/>
        </authorList>
    </citation>
    <scope>NUCLEOTIDE SEQUENCE</scope>
    <source>
        <strain evidence="1">UBA8876</strain>
    </source>
</reference>
<protein>
    <submittedName>
        <fullName evidence="1">Uncharacterized protein</fullName>
    </submittedName>
</protein>
<proteinExistence type="predicted"/>
<dbReference type="Proteomes" id="UP000600774">
    <property type="component" value="Unassembled WGS sequence"/>
</dbReference>
<dbReference type="AlphaFoldDB" id="A0A832W8I6"/>
<organism evidence="1 2">
    <name type="scientific">Methanosarcina acetivorans</name>
    <dbReference type="NCBI Taxonomy" id="2214"/>
    <lineage>
        <taxon>Archaea</taxon>
        <taxon>Methanobacteriati</taxon>
        <taxon>Methanobacteriota</taxon>
        <taxon>Stenosarchaea group</taxon>
        <taxon>Methanomicrobia</taxon>
        <taxon>Methanosarcinales</taxon>
        <taxon>Methanosarcinaceae</taxon>
        <taxon>Methanosarcina</taxon>
    </lineage>
</organism>
<evidence type="ECO:0000313" key="1">
    <source>
        <dbReference type="EMBL" id="HIH95539.1"/>
    </source>
</evidence>
<name>A0A832W8I6_9EURY</name>
<evidence type="ECO:0000313" key="2">
    <source>
        <dbReference type="Proteomes" id="UP000600774"/>
    </source>
</evidence>
<accession>A0A832W8I6</accession>
<gene>
    <name evidence="1" type="ORF">HA338_16520</name>
</gene>
<dbReference type="RefSeq" id="WP_011020799.1">
    <property type="nucleotide sequence ID" value="NZ_DUJU01000185.1"/>
</dbReference>
<dbReference type="GeneID" id="1472646"/>
<sequence length="116" mass="12941">MRHTFFPLSMATLVVGVGTIAIAADNPLAKYLEVPGARTTLLVSAAKQGFSADFVAEARKYFENFHYQMGGDHALYYNLRLSEFLSTAIRTHDDKGMEMGNSAYQQRRSISEKICL</sequence>
<comment type="caution">
    <text evidence="1">The sequence shown here is derived from an EMBL/GenBank/DDBJ whole genome shotgun (WGS) entry which is preliminary data.</text>
</comment>